<evidence type="ECO:0000256" key="1">
    <source>
        <dbReference type="SAM" id="MobiDB-lite"/>
    </source>
</evidence>
<organism evidence="2 3">
    <name type="scientific">Vespula squamosa</name>
    <name type="common">Southern yellow jacket</name>
    <name type="synonym">Wasp</name>
    <dbReference type="NCBI Taxonomy" id="30214"/>
    <lineage>
        <taxon>Eukaryota</taxon>
        <taxon>Metazoa</taxon>
        <taxon>Ecdysozoa</taxon>
        <taxon>Arthropoda</taxon>
        <taxon>Hexapoda</taxon>
        <taxon>Insecta</taxon>
        <taxon>Pterygota</taxon>
        <taxon>Neoptera</taxon>
        <taxon>Endopterygota</taxon>
        <taxon>Hymenoptera</taxon>
        <taxon>Apocrita</taxon>
        <taxon>Aculeata</taxon>
        <taxon>Vespoidea</taxon>
        <taxon>Vespidae</taxon>
        <taxon>Vespinae</taxon>
        <taxon>Vespula</taxon>
    </lineage>
</organism>
<dbReference type="AlphaFoldDB" id="A0ABD2ANZ6"/>
<accession>A0ABD2ANZ6</accession>
<keyword evidence="3" id="KW-1185">Reference proteome</keyword>
<protein>
    <submittedName>
        <fullName evidence="2">Uncharacterized protein</fullName>
    </submittedName>
</protein>
<gene>
    <name evidence="2" type="ORF">V1478_009211</name>
</gene>
<comment type="caution">
    <text evidence="2">The sequence shown here is derived from an EMBL/GenBank/DDBJ whole genome shotgun (WGS) entry which is preliminary data.</text>
</comment>
<feature type="region of interest" description="Disordered" evidence="1">
    <location>
        <begin position="57"/>
        <end position="78"/>
    </location>
</feature>
<name>A0ABD2ANZ6_VESSQ</name>
<dbReference type="Proteomes" id="UP001607302">
    <property type="component" value="Unassembled WGS sequence"/>
</dbReference>
<proteinExistence type="predicted"/>
<evidence type="ECO:0000313" key="3">
    <source>
        <dbReference type="Proteomes" id="UP001607302"/>
    </source>
</evidence>
<sequence length="78" mass="8764">MTLLVVLLKVYRFPFFKDSSFINTKYIAKSKQHCLYSALLFEYNKNITAGIKSNVDINNPSYTGGSSGGVDKAQHLKE</sequence>
<reference evidence="2 3" key="1">
    <citation type="journal article" date="2024" name="Ann. Entomol. Soc. Am.">
        <title>Genomic analyses of the southern and eastern yellowjacket wasps (Hymenoptera: Vespidae) reveal evolutionary signatures of social life.</title>
        <authorList>
            <person name="Catto M.A."/>
            <person name="Caine P.B."/>
            <person name="Orr S.E."/>
            <person name="Hunt B.G."/>
            <person name="Goodisman M.A.D."/>
        </authorList>
    </citation>
    <scope>NUCLEOTIDE SEQUENCE [LARGE SCALE GENOMIC DNA]</scope>
    <source>
        <strain evidence="2">233</strain>
        <tissue evidence="2">Head and thorax</tissue>
    </source>
</reference>
<evidence type="ECO:0000313" key="2">
    <source>
        <dbReference type="EMBL" id="KAL2722348.1"/>
    </source>
</evidence>
<dbReference type="EMBL" id="JAUDFV010000141">
    <property type="protein sequence ID" value="KAL2722348.1"/>
    <property type="molecule type" value="Genomic_DNA"/>
</dbReference>